<dbReference type="Proteomes" id="UP000323000">
    <property type="component" value="Chromosome 2"/>
</dbReference>
<dbReference type="OrthoDB" id="747111at2759"/>
<sequence length="114" mass="13156">MSKYIELLDAGVRIAARFHSHCPQTARLYYHPPSNHHDDYLRPHHDGSVDHAPVQDPTRTGMASCSVNAAQFLIFGINDFELDREYDLDESDRFESVFVYWQKIILLDANCFGK</sequence>
<gene>
    <name evidence="1" type="ORF">EZV62_005362</name>
</gene>
<dbReference type="PANTHER" id="PTHR33983">
    <property type="entry name" value="OS07G0185900 PROTEIN"/>
    <property type="match status" value="1"/>
</dbReference>
<evidence type="ECO:0000313" key="1">
    <source>
        <dbReference type="EMBL" id="TXG70427.1"/>
    </source>
</evidence>
<keyword evidence="2" id="KW-1185">Reference proteome</keyword>
<dbReference type="EMBL" id="VAHF01000002">
    <property type="protein sequence ID" value="TXG70427.1"/>
    <property type="molecule type" value="Genomic_DNA"/>
</dbReference>
<accession>A0A5C7ILZ6</accession>
<organism evidence="1 2">
    <name type="scientific">Acer yangbiense</name>
    <dbReference type="NCBI Taxonomy" id="1000413"/>
    <lineage>
        <taxon>Eukaryota</taxon>
        <taxon>Viridiplantae</taxon>
        <taxon>Streptophyta</taxon>
        <taxon>Embryophyta</taxon>
        <taxon>Tracheophyta</taxon>
        <taxon>Spermatophyta</taxon>
        <taxon>Magnoliopsida</taxon>
        <taxon>eudicotyledons</taxon>
        <taxon>Gunneridae</taxon>
        <taxon>Pentapetalae</taxon>
        <taxon>rosids</taxon>
        <taxon>malvids</taxon>
        <taxon>Sapindales</taxon>
        <taxon>Sapindaceae</taxon>
        <taxon>Hippocastanoideae</taxon>
        <taxon>Acereae</taxon>
        <taxon>Acer</taxon>
    </lineage>
</organism>
<dbReference type="AlphaFoldDB" id="A0A5C7ILZ6"/>
<reference evidence="2" key="1">
    <citation type="journal article" date="2019" name="Gigascience">
        <title>De novo genome assembly of the endangered Acer yangbiense, a plant species with extremely small populations endemic to Yunnan Province, China.</title>
        <authorList>
            <person name="Yang J."/>
            <person name="Wariss H.M."/>
            <person name="Tao L."/>
            <person name="Zhang R."/>
            <person name="Yun Q."/>
            <person name="Hollingsworth P."/>
            <person name="Dao Z."/>
            <person name="Luo G."/>
            <person name="Guo H."/>
            <person name="Ma Y."/>
            <person name="Sun W."/>
        </authorList>
    </citation>
    <scope>NUCLEOTIDE SEQUENCE [LARGE SCALE GENOMIC DNA]</scope>
    <source>
        <strain evidence="2">cv. Malutang</strain>
    </source>
</reference>
<evidence type="ECO:0000313" key="2">
    <source>
        <dbReference type="Proteomes" id="UP000323000"/>
    </source>
</evidence>
<proteinExistence type="predicted"/>
<protein>
    <submittedName>
        <fullName evidence="1">Uncharacterized protein</fullName>
    </submittedName>
</protein>
<comment type="caution">
    <text evidence="1">The sequence shown here is derived from an EMBL/GenBank/DDBJ whole genome shotgun (WGS) entry which is preliminary data.</text>
</comment>
<name>A0A5C7ILZ6_9ROSI</name>
<dbReference type="PANTHER" id="PTHR33983:SF16">
    <property type="match status" value="1"/>
</dbReference>